<reference evidence="1 2" key="1">
    <citation type="journal article" date="2023" name="Nucleic Acids Res.">
        <title>The hologenome of Daphnia magna reveals possible DNA methylation and microbiome-mediated evolution of the host genome.</title>
        <authorList>
            <person name="Chaturvedi A."/>
            <person name="Li X."/>
            <person name="Dhandapani V."/>
            <person name="Marshall H."/>
            <person name="Kissane S."/>
            <person name="Cuenca-Cambronero M."/>
            <person name="Asole G."/>
            <person name="Calvet F."/>
            <person name="Ruiz-Romero M."/>
            <person name="Marangio P."/>
            <person name="Guigo R."/>
            <person name="Rago D."/>
            <person name="Mirbahai L."/>
            <person name="Eastwood N."/>
            <person name="Colbourne J.K."/>
            <person name="Zhou J."/>
            <person name="Mallon E."/>
            <person name="Orsini L."/>
        </authorList>
    </citation>
    <scope>NUCLEOTIDE SEQUENCE [LARGE SCALE GENOMIC DNA]</scope>
    <source>
        <strain evidence="1">LRV0_1</strain>
    </source>
</reference>
<sequence length="115" mass="13250">MQPYLDKLYRWGRKWGLEFLADKSALVMYGPSIHTLTTFYKTIVRSKIDYGIMAYGGACPITISKIDREIAPLARDIYIEDPSYSNQLKNPAPWSNLPHMTWTFPISKTEATMNQ</sequence>
<gene>
    <name evidence="1" type="ORF">OUZ56_033472</name>
</gene>
<organism evidence="1 2">
    <name type="scientific">Daphnia magna</name>
    <dbReference type="NCBI Taxonomy" id="35525"/>
    <lineage>
        <taxon>Eukaryota</taxon>
        <taxon>Metazoa</taxon>
        <taxon>Ecdysozoa</taxon>
        <taxon>Arthropoda</taxon>
        <taxon>Crustacea</taxon>
        <taxon>Branchiopoda</taxon>
        <taxon>Diplostraca</taxon>
        <taxon>Cladocera</taxon>
        <taxon>Anomopoda</taxon>
        <taxon>Daphniidae</taxon>
        <taxon>Daphnia</taxon>
    </lineage>
</organism>
<accession>A0ABQ9ZXW8</accession>
<protein>
    <submittedName>
        <fullName evidence="1">Uncharacterized protein</fullName>
    </submittedName>
</protein>
<evidence type="ECO:0000313" key="1">
    <source>
        <dbReference type="EMBL" id="KAK4017749.1"/>
    </source>
</evidence>
<dbReference type="EMBL" id="JAOYFB010000016">
    <property type="protein sequence ID" value="KAK4017749.1"/>
    <property type="molecule type" value="Genomic_DNA"/>
</dbReference>
<comment type="caution">
    <text evidence="1">The sequence shown here is derived from an EMBL/GenBank/DDBJ whole genome shotgun (WGS) entry which is preliminary data.</text>
</comment>
<name>A0ABQ9ZXW8_9CRUS</name>
<keyword evidence="2" id="KW-1185">Reference proteome</keyword>
<proteinExistence type="predicted"/>
<evidence type="ECO:0000313" key="2">
    <source>
        <dbReference type="Proteomes" id="UP001234178"/>
    </source>
</evidence>
<dbReference type="Proteomes" id="UP001234178">
    <property type="component" value="Unassembled WGS sequence"/>
</dbReference>